<dbReference type="RefSeq" id="WP_074591886.1">
    <property type="nucleotide sequence ID" value="NZ_FNBS01000002.1"/>
</dbReference>
<dbReference type="NCBIfam" id="NF040570">
    <property type="entry name" value="guided_TnpB"/>
    <property type="match status" value="1"/>
</dbReference>
<dbReference type="Pfam" id="PF07282">
    <property type="entry name" value="Cas12f1-like_TNB"/>
    <property type="match status" value="1"/>
</dbReference>
<comment type="similarity">
    <text evidence="2">In the N-terminal section; belongs to the transposase 2 family.</text>
</comment>
<dbReference type="GO" id="GO:0006310">
    <property type="term" value="P:DNA recombination"/>
    <property type="evidence" value="ECO:0007669"/>
    <property type="project" value="UniProtKB-KW"/>
</dbReference>
<evidence type="ECO:0000313" key="9">
    <source>
        <dbReference type="Proteomes" id="UP000183404"/>
    </source>
</evidence>
<feature type="domain" description="Probable transposase IS891/IS1136/IS1341" evidence="6">
    <location>
        <begin position="170"/>
        <end position="285"/>
    </location>
</feature>
<evidence type="ECO:0000256" key="5">
    <source>
        <dbReference type="ARBA" id="ARBA00023172"/>
    </source>
</evidence>
<dbReference type="InterPro" id="IPR010095">
    <property type="entry name" value="Cas12f1-like_TNB"/>
</dbReference>
<keyword evidence="4" id="KW-0238">DNA-binding</keyword>
<evidence type="ECO:0000256" key="3">
    <source>
        <dbReference type="ARBA" id="ARBA00022578"/>
    </source>
</evidence>
<accession>A0A1G7HM62</accession>
<dbReference type="AlphaFoldDB" id="A0A1G7HM62"/>
<keyword evidence="3" id="KW-0815">Transposition</keyword>
<evidence type="ECO:0000259" key="7">
    <source>
        <dbReference type="Pfam" id="PF07282"/>
    </source>
</evidence>
<dbReference type="Pfam" id="PF01385">
    <property type="entry name" value="OrfB_IS605"/>
    <property type="match status" value="1"/>
</dbReference>
<dbReference type="InterPro" id="IPR001959">
    <property type="entry name" value="Transposase"/>
</dbReference>
<evidence type="ECO:0000256" key="4">
    <source>
        <dbReference type="ARBA" id="ARBA00023125"/>
    </source>
</evidence>
<dbReference type="GO" id="GO:0003677">
    <property type="term" value="F:DNA binding"/>
    <property type="evidence" value="ECO:0007669"/>
    <property type="project" value="UniProtKB-KW"/>
</dbReference>
<proteinExistence type="inferred from homology"/>
<dbReference type="EMBL" id="FNBS01000002">
    <property type="protein sequence ID" value="SDF01488.1"/>
    <property type="molecule type" value="Genomic_DNA"/>
</dbReference>
<dbReference type="InterPro" id="IPR051399">
    <property type="entry name" value="RNA-guided_DNA_endo/Transpos"/>
</dbReference>
<keyword evidence="5" id="KW-0233">DNA recombination</keyword>
<dbReference type="Proteomes" id="UP000183404">
    <property type="component" value="Unassembled WGS sequence"/>
</dbReference>
<sequence length="397" mass="45985">MEVTRVIVFQLSHCSREHRIILGHLTYSASKLWNVANYAIQNREISVNQLEKCLKDNFWYKNLHSQSAQAVLRKLQIAWKNFFDGYTKKPKYQPKNGHIPVRWKKNGIKIINNKIRLSLSTQTKQYLKEKYGIESKYLLIDLPKNLSLNTVQEIEIVPKTLYGHTTYFIHIVYKKDIPEVEPADKKMMGIDFGVKNLAAIVIEENPETFIIDGGYLISRLRLLAKEKARIQSVISKQGYKTSYKLHNLIIKEKNFVKDYIHKVSRYIVELAKENGVSKIIIGGMSGGIRDMDIGHKNNEKLHKIPFGRLFDMIKYKAREYGIEIEKVDEVYTSQTCSVCGIMEKNNRIYRGLYVCSRCRTVMNADINGAVNILKRVTLNPRLDRGRGFGSPRRIRVA</sequence>
<evidence type="ECO:0000313" key="8">
    <source>
        <dbReference type="EMBL" id="SDF01488.1"/>
    </source>
</evidence>
<feature type="domain" description="Cas12f1-like TNB" evidence="7">
    <location>
        <begin position="306"/>
        <end position="372"/>
    </location>
</feature>
<name>A0A1G7HM62_THETY</name>
<evidence type="ECO:0000259" key="6">
    <source>
        <dbReference type="Pfam" id="PF01385"/>
    </source>
</evidence>
<evidence type="ECO:0000256" key="1">
    <source>
        <dbReference type="ARBA" id="ARBA00008761"/>
    </source>
</evidence>
<dbReference type="NCBIfam" id="TIGR01766">
    <property type="entry name" value="IS200/IS605 family accessory protein TnpB-like domain"/>
    <property type="match status" value="1"/>
</dbReference>
<protein>
    <submittedName>
        <fullName evidence="8">Putative transposase</fullName>
    </submittedName>
</protein>
<dbReference type="GO" id="GO:0032196">
    <property type="term" value="P:transposition"/>
    <property type="evidence" value="ECO:0007669"/>
    <property type="project" value="UniProtKB-KW"/>
</dbReference>
<gene>
    <name evidence="8" type="ORF">SAMN04244560_00101</name>
</gene>
<dbReference type="PANTHER" id="PTHR30405:SF11">
    <property type="entry name" value="RNA-GUIDED DNA ENDONUCLEASE RV2885C-RELATED"/>
    <property type="match status" value="1"/>
</dbReference>
<comment type="similarity">
    <text evidence="1">In the C-terminal section; belongs to the transposase 35 family.</text>
</comment>
<organism evidence="8 9">
    <name type="scientific">Thermoanaerobacter thermohydrosulfuricus</name>
    <name type="common">Clostridium thermohydrosulfuricum</name>
    <dbReference type="NCBI Taxonomy" id="1516"/>
    <lineage>
        <taxon>Bacteria</taxon>
        <taxon>Bacillati</taxon>
        <taxon>Bacillota</taxon>
        <taxon>Clostridia</taxon>
        <taxon>Thermoanaerobacterales</taxon>
        <taxon>Thermoanaerobacteraceae</taxon>
        <taxon>Thermoanaerobacter</taxon>
    </lineage>
</organism>
<dbReference type="PANTHER" id="PTHR30405">
    <property type="entry name" value="TRANSPOSASE"/>
    <property type="match status" value="1"/>
</dbReference>
<reference evidence="8 9" key="1">
    <citation type="submission" date="2016-10" db="EMBL/GenBank/DDBJ databases">
        <authorList>
            <person name="de Groot N.N."/>
        </authorList>
    </citation>
    <scope>NUCLEOTIDE SEQUENCE [LARGE SCALE GENOMIC DNA]</scope>
    <source>
        <strain evidence="8 9">DSM 569</strain>
    </source>
</reference>
<evidence type="ECO:0000256" key="2">
    <source>
        <dbReference type="ARBA" id="ARBA00011044"/>
    </source>
</evidence>